<name>A0AB74EP99_NEIGO</name>
<accession>A0AB74EP99</accession>
<comment type="caution">
    <text evidence="1">The sequence shown here is derived from an EMBL/GenBank/DDBJ whole genome shotgun (WGS) entry which is preliminary data.</text>
</comment>
<protein>
    <submittedName>
        <fullName evidence="1">Uncharacterized protein</fullName>
    </submittedName>
</protein>
<dbReference type="AlphaFoldDB" id="A0AB74EP99"/>
<proteinExistence type="predicted"/>
<reference evidence="1 2" key="1">
    <citation type="submission" date="2016-09" db="EMBL/GenBank/DDBJ databases">
        <authorList>
            <person name="Kumanski S."/>
            <person name="Beatrice B."/>
        </authorList>
    </citation>
    <scope>NUCLEOTIDE SEQUENCE [LARGE SCALE GENOMIC DNA]</scope>
    <source>
        <strain evidence="1">Mankind</strain>
    </source>
</reference>
<evidence type="ECO:0000313" key="2">
    <source>
        <dbReference type="Proteomes" id="UP000182484"/>
    </source>
</evidence>
<organism evidence="1 2">
    <name type="scientific">Neisseria gonorrhoeae</name>
    <dbReference type="NCBI Taxonomy" id="485"/>
    <lineage>
        <taxon>Bacteria</taxon>
        <taxon>Pseudomonadati</taxon>
        <taxon>Pseudomonadota</taxon>
        <taxon>Betaproteobacteria</taxon>
        <taxon>Neisseriales</taxon>
        <taxon>Neisseriaceae</taxon>
        <taxon>Neisseria</taxon>
    </lineage>
</organism>
<evidence type="ECO:0000313" key="1">
    <source>
        <dbReference type="EMBL" id="SCW07932.1"/>
    </source>
</evidence>
<dbReference type="Proteomes" id="UP000182484">
    <property type="component" value="Unassembled WGS sequence"/>
</dbReference>
<gene>
    <name evidence="1" type="ORF">ESCNG_10226</name>
</gene>
<sequence>MFILLFLLFDAVGSFAAVGKGYV</sequence>
<dbReference type="EMBL" id="FMTB01000001">
    <property type="protein sequence ID" value="SCW07932.1"/>
    <property type="molecule type" value="Genomic_DNA"/>
</dbReference>